<dbReference type="Proteomes" id="UP000199533">
    <property type="component" value="Unassembled WGS sequence"/>
</dbReference>
<accession>A0A1I3X9Z9</accession>
<dbReference type="EMBL" id="FOSP01000001">
    <property type="protein sequence ID" value="SFK15821.1"/>
    <property type="molecule type" value="Genomic_DNA"/>
</dbReference>
<gene>
    <name evidence="1" type="ORF">SAMN05216302_1001168</name>
</gene>
<dbReference type="RefSeq" id="WP_090696441.1">
    <property type="nucleotide sequence ID" value="NZ_FOSP01000001.1"/>
</dbReference>
<evidence type="ECO:0008006" key="3">
    <source>
        <dbReference type="Google" id="ProtNLM"/>
    </source>
</evidence>
<organism evidence="1 2">
    <name type="scientific">Nitrosomonas aestuarii</name>
    <dbReference type="NCBI Taxonomy" id="52441"/>
    <lineage>
        <taxon>Bacteria</taxon>
        <taxon>Pseudomonadati</taxon>
        <taxon>Pseudomonadota</taxon>
        <taxon>Betaproteobacteria</taxon>
        <taxon>Nitrosomonadales</taxon>
        <taxon>Nitrosomonadaceae</taxon>
        <taxon>Nitrosomonas</taxon>
    </lineage>
</organism>
<reference evidence="2" key="1">
    <citation type="submission" date="2016-10" db="EMBL/GenBank/DDBJ databases">
        <authorList>
            <person name="Varghese N."/>
            <person name="Submissions S."/>
        </authorList>
    </citation>
    <scope>NUCLEOTIDE SEQUENCE [LARGE SCALE GENOMIC DNA]</scope>
    <source>
        <strain evidence="2">Nm69</strain>
    </source>
</reference>
<protein>
    <recommendedName>
        <fullName evidence="3">DUF2934 domain-containing protein</fullName>
    </recommendedName>
</protein>
<evidence type="ECO:0000313" key="2">
    <source>
        <dbReference type="Proteomes" id="UP000199533"/>
    </source>
</evidence>
<sequence length="69" mass="7854">MESVKEQPKRTKNTKKKFSVIDSGSISGLTEEDRNVRIAVSAYYKAQTRGFEPGYELTDWLAAEAELRQ</sequence>
<dbReference type="OrthoDB" id="8538784at2"/>
<dbReference type="InterPro" id="IPR021327">
    <property type="entry name" value="DUF2934"/>
</dbReference>
<dbReference type="Pfam" id="PF11154">
    <property type="entry name" value="DUF2934"/>
    <property type="match status" value="1"/>
</dbReference>
<proteinExistence type="predicted"/>
<dbReference type="AlphaFoldDB" id="A0A1I3X9Z9"/>
<keyword evidence="2" id="KW-1185">Reference proteome</keyword>
<name>A0A1I3X9Z9_9PROT</name>
<evidence type="ECO:0000313" key="1">
    <source>
        <dbReference type="EMBL" id="SFK15821.1"/>
    </source>
</evidence>